<dbReference type="EMBL" id="MEHJ01000001">
    <property type="protein sequence ID" value="OEJ28600.1"/>
    <property type="molecule type" value="Genomic_DNA"/>
</dbReference>
<comment type="caution">
    <text evidence="9">The sequence shown here is derived from an EMBL/GenBank/DDBJ whole genome shotgun (WGS) entry which is preliminary data.</text>
</comment>
<keyword evidence="3 7" id="KW-0808">Transferase</keyword>
<keyword evidence="4" id="KW-0479">Metal-binding</keyword>
<dbReference type="CDD" id="cd00685">
    <property type="entry name" value="Trans_IPPS_HT"/>
    <property type="match status" value="1"/>
</dbReference>
<dbReference type="OrthoDB" id="4497239at2"/>
<proteinExistence type="inferred from homology"/>
<dbReference type="GO" id="GO:0004659">
    <property type="term" value="F:prenyltransferase activity"/>
    <property type="evidence" value="ECO:0007669"/>
    <property type="project" value="InterPro"/>
</dbReference>
<name>A0A1E5PGC2_9ACTN</name>
<evidence type="ECO:0000256" key="7">
    <source>
        <dbReference type="RuleBase" id="RU004466"/>
    </source>
</evidence>
<dbReference type="PANTHER" id="PTHR43281">
    <property type="entry name" value="FARNESYL DIPHOSPHATE SYNTHASE"/>
    <property type="match status" value="1"/>
</dbReference>
<dbReference type="SUPFAM" id="SSF48576">
    <property type="entry name" value="Terpenoid synthases"/>
    <property type="match status" value="1"/>
</dbReference>
<evidence type="ECO:0000313" key="10">
    <source>
        <dbReference type="Proteomes" id="UP000095759"/>
    </source>
</evidence>
<reference evidence="9 10" key="1">
    <citation type="submission" date="2016-08" db="EMBL/GenBank/DDBJ databases">
        <title>Complete genome sequence of Streptomyces agglomeratus strain 6-3-2, a novel anti-MRSA actinomycete isolated from Wuli of Tebit, China.</title>
        <authorList>
            <person name="Chen X."/>
        </authorList>
    </citation>
    <scope>NUCLEOTIDE SEQUENCE [LARGE SCALE GENOMIC DNA]</scope>
    <source>
        <strain evidence="9 10">6-3-2</strain>
    </source>
</reference>
<evidence type="ECO:0000256" key="8">
    <source>
        <dbReference type="SAM" id="MobiDB-lite"/>
    </source>
</evidence>
<dbReference type="GO" id="GO:0008299">
    <property type="term" value="P:isoprenoid biosynthetic process"/>
    <property type="evidence" value="ECO:0007669"/>
    <property type="project" value="UniProtKB-KW"/>
</dbReference>
<sequence>MLGIQATEDDPPTAVGGRQAGEFISTGRVDHDVTGAVEDVLRAYLGERLAEAARTDAVAADELAGRLRDMALRGGKRLRARFLWWGWRACGGDARGSEAEQVLSVAAALELIQTCAVVHDDVMDRSSVRRGAAAVHEDFARQHARAGMRGSPASHGTAGAILVGDLALAWADDLLASTALSSPRGAPLHREWRAMRWEMVAGQYLDVRAAATGATTLDEAVRIAHLKSALYTVERPLALGAALAGAADRTLGVLRSAGRCAGMAFQLRDDLLGVFGDPGRTGKPADDDLRDGKLTYLRAIALRLADESGDVPAGEALRVADPPLTDEQVRRARAAVEGTGARRVVEAEISRLVRLSERHLAALPGEAAAVAALGSLFRTAAGLHPSGEEGSR</sequence>
<dbReference type="RefSeq" id="WP_069774937.1">
    <property type="nucleotide sequence ID" value="NZ_MEHI01000001.1"/>
</dbReference>
<dbReference type="GO" id="GO:0046872">
    <property type="term" value="F:metal ion binding"/>
    <property type="evidence" value="ECO:0007669"/>
    <property type="project" value="UniProtKB-KW"/>
</dbReference>
<dbReference type="STRING" id="285458.BGM19_03630"/>
<dbReference type="PANTHER" id="PTHR43281:SF1">
    <property type="entry name" value="FARNESYL DIPHOSPHATE SYNTHASE"/>
    <property type="match status" value="1"/>
</dbReference>
<organism evidence="9 10">
    <name type="scientific">Streptomyces agglomeratus</name>
    <dbReference type="NCBI Taxonomy" id="285458"/>
    <lineage>
        <taxon>Bacteria</taxon>
        <taxon>Bacillati</taxon>
        <taxon>Actinomycetota</taxon>
        <taxon>Actinomycetes</taxon>
        <taxon>Kitasatosporales</taxon>
        <taxon>Streptomycetaceae</taxon>
        <taxon>Streptomyces</taxon>
    </lineage>
</organism>
<dbReference type="AlphaFoldDB" id="A0A1E5PGC2"/>
<dbReference type="Pfam" id="PF00348">
    <property type="entry name" value="polyprenyl_synt"/>
    <property type="match status" value="1"/>
</dbReference>
<dbReference type="SFLD" id="SFLDS00005">
    <property type="entry name" value="Isoprenoid_Synthase_Type_I"/>
    <property type="match status" value="1"/>
</dbReference>
<keyword evidence="5" id="KW-0460">Magnesium</keyword>
<dbReference type="InterPro" id="IPR008949">
    <property type="entry name" value="Isoprenoid_synthase_dom_sf"/>
</dbReference>
<evidence type="ECO:0000256" key="1">
    <source>
        <dbReference type="ARBA" id="ARBA00001946"/>
    </source>
</evidence>
<protein>
    <submittedName>
        <fullName evidence="9">Geranylgeranyl pyrophosphate synthase</fullName>
    </submittedName>
</protein>
<evidence type="ECO:0000256" key="6">
    <source>
        <dbReference type="ARBA" id="ARBA00023229"/>
    </source>
</evidence>
<keyword evidence="10" id="KW-1185">Reference proteome</keyword>
<dbReference type="Gene3D" id="1.10.600.10">
    <property type="entry name" value="Farnesyl Diphosphate Synthase"/>
    <property type="match status" value="1"/>
</dbReference>
<evidence type="ECO:0000313" key="9">
    <source>
        <dbReference type="EMBL" id="OEJ28600.1"/>
    </source>
</evidence>
<dbReference type="Proteomes" id="UP000095759">
    <property type="component" value="Unassembled WGS sequence"/>
</dbReference>
<comment type="similarity">
    <text evidence="2 7">Belongs to the FPP/GGPP synthase family.</text>
</comment>
<evidence type="ECO:0000256" key="4">
    <source>
        <dbReference type="ARBA" id="ARBA00022723"/>
    </source>
</evidence>
<evidence type="ECO:0000256" key="3">
    <source>
        <dbReference type="ARBA" id="ARBA00022679"/>
    </source>
</evidence>
<dbReference type="PROSITE" id="PS00723">
    <property type="entry name" value="POLYPRENYL_SYNTHASE_1"/>
    <property type="match status" value="1"/>
</dbReference>
<accession>A0A1E5PGC2</accession>
<keyword evidence="6" id="KW-0414">Isoprene biosynthesis</keyword>
<feature type="region of interest" description="Disordered" evidence="8">
    <location>
        <begin position="1"/>
        <end position="21"/>
    </location>
</feature>
<gene>
    <name evidence="9" type="ORF">AS594_33135</name>
</gene>
<evidence type="ECO:0000256" key="5">
    <source>
        <dbReference type="ARBA" id="ARBA00022842"/>
    </source>
</evidence>
<evidence type="ECO:0000256" key="2">
    <source>
        <dbReference type="ARBA" id="ARBA00006706"/>
    </source>
</evidence>
<dbReference type="InterPro" id="IPR033749">
    <property type="entry name" value="Polyprenyl_synt_CS"/>
</dbReference>
<comment type="cofactor">
    <cofactor evidence="1">
        <name>Mg(2+)</name>
        <dbReference type="ChEBI" id="CHEBI:18420"/>
    </cofactor>
</comment>
<dbReference type="InterPro" id="IPR000092">
    <property type="entry name" value="Polyprenyl_synt"/>
</dbReference>